<dbReference type="EMBL" id="JAAMPC010000001">
    <property type="protein sequence ID" value="KAG2334101.1"/>
    <property type="molecule type" value="Genomic_DNA"/>
</dbReference>
<evidence type="ECO:0000313" key="2">
    <source>
        <dbReference type="Proteomes" id="UP000886595"/>
    </source>
</evidence>
<dbReference type="AlphaFoldDB" id="A0A8X7WR23"/>
<organism evidence="1 2">
    <name type="scientific">Brassica carinata</name>
    <name type="common">Ethiopian mustard</name>
    <name type="synonym">Abyssinian cabbage</name>
    <dbReference type="NCBI Taxonomy" id="52824"/>
    <lineage>
        <taxon>Eukaryota</taxon>
        <taxon>Viridiplantae</taxon>
        <taxon>Streptophyta</taxon>
        <taxon>Embryophyta</taxon>
        <taxon>Tracheophyta</taxon>
        <taxon>Spermatophyta</taxon>
        <taxon>Magnoliopsida</taxon>
        <taxon>eudicotyledons</taxon>
        <taxon>Gunneridae</taxon>
        <taxon>Pentapetalae</taxon>
        <taxon>rosids</taxon>
        <taxon>malvids</taxon>
        <taxon>Brassicales</taxon>
        <taxon>Brassicaceae</taxon>
        <taxon>Brassiceae</taxon>
        <taxon>Brassica</taxon>
    </lineage>
</organism>
<protein>
    <submittedName>
        <fullName evidence="1">Uncharacterized protein</fullName>
    </submittedName>
</protein>
<accession>A0A8X7WR23</accession>
<dbReference type="Proteomes" id="UP000886595">
    <property type="component" value="Unassembled WGS sequence"/>
</dbReference>
<gene>
    <name evidence="1" type="ORF">Bca52824_005281</name>
</gene>
<comment type="caution">
    <text evidence="1">The sequence shown here is derived from an EMBL/GenBank/DDBJ whole genome shotgun (WGS) entry which is preliminary data.</text>
</comment>
<proteinExistence type="predicted"/>
<evidence type="ECO:0000313" key="1">
    <source>
        <dbReference type="EMBL" id="KAG2334101.1"/>
    </source>
</evidence>
<keyword evidence="2" id="KW-1185">Reference proteome</keyword>
<sequence length="87" mass="10155">MEELIWLWTLSRECVKLEWRGTQSRITLWFKGFARRAKLREGLVCLRSSRLLGVKPSDRTYAALRKMRNLKMSDSVAASLNEILEIA</sequence>
<reference evidence="1 2" key="1">
    <citation type="submission" date="2020-02" db="EMBL/GenBank/DDBJ databases">
        <authorList>
            <person name="Ma Q."/>
            <person name="Huang Y."/>
            <person name="Song X."/>
            <person name="Pei D."/>
        </authorList>
    </citation>
    <scope>NUCLEOTIDE SEQUENCE [LARGE SCALE GENOMIC DNA]</scope>
    <source>
        <strain evidence="1">Sxm20200214</strain>
        <tissue evidence="1">Leaf</tissue>
    </source>
</reference>
<name>A0A8X7WR23_BRACI</name>
<dbReference type="OrthoDB" id="185373at2759"/>